<sequence>MRTIRHGFLSKVLYIVTNDVRETAIYNEGRKRTRGLSSVLLTDEQNKRVKLMAYESEKIAELVAELEQLAKDTDATKLIIYAKKADIPTFTTFGYQQEGTIDGFYNGANAHMLCRYTTQERATSAEPQTADEIVTASLARQSTESVKAKELPTGYVLTEATEADAVELAQLYGIVFPVYPTPMNDPAYVKKTMQASTYYSVIRAEGKIVCAASAEVDPQFGSAEMTDCATHPDYLGKGLLQPVMIALEEKMEAMGIYFLYTLTRAQSAGMNITAAKQGYHYRGRLINNCTIVSGYEDMNIWVKPLRETHD</sequence>
<organism evidence="2 3">
    <name type="scientific">Brevibacillus fluminis</name>
    <dbReference type="NCBI Taxonomy" id="511487"/>
    <lineage>
        <taxon>Bacteria</taxon>
        <taxon>Bacillati</taxon>
        <taxon>Bacillota</taxon>
        <taxon>Bacilli</taxon>
        <taxon>Bacillales</taxon>
        <taxon>Paenibacillaceae</taxon>
        <taxon>Brevibacillus</taxon>
    </lineage>
</organism>
<name>A0A3M8DAA8_9BACL</name>
<dbReference type="InterPro" id="IPR022525">
    <property type="entry name" value="GNAT_AblB"/>
</dbReference>
<dbReference type="Proteomes" id="UP000271031">
    <property type="component" value="Unassembled WGS sequence"/>
</dbReference>
<proteinExistence type="predicted"/>
<dbReference type="SUPFAM" id="SSF55729">
    <property type="entry name" value="Acyl-CoA N-acyltransferases (Nat)"/>
    <property type="match status" value="1"/>
</dbReference>
<dbReference type="PROSITE" id="PS51186">
    <property type="entry name" value="GNAT"/>
    <property type="match status" value="1"/>
</dbReference>
<evidence type="ECO:0000259" key="1">
    <source>
        <dbReference type="PROSITE" id="PS51186"/>
    </source>
</evidence>
<dbReference type="InterPro" id="IPR016181">
    <property type="entry name" value="Acyl_CoA_acyltransferase"/>
</dbReference>
<feature type="domain" description="N-acetyltransferase" evidence="1">
    <location>
        <begin position="155"/>
        <end position="306"/>
    </location>
</feature>
<dbReference type="CDD" id="cd04301">
    <property type="entry name" value="NAT_SF"/>
    <property type="match status" value="1"/>
</dbReference>
<dbReference type="AlphaFoldDB" id="A0A3M8DAA8"/>
<dbReference type="NCBIfam" id="TIGR03827">
    <property type="entry name" value="GNAT_ablB"/>
    <property type="match status" value="1"/>
</dbReference>
<gene>
    <name evidence="2" type="primary">ablB</name>
    <name evidence="2" type="ORF">EDM56_18960</name>
</gene>
<keyword evidence="2" id="KW-0808">Transferase</keyword>
<dbReference type="Pfam" id="PF00583">
    <property type="entry name" value="Acetyltransf_1"/>
    <property type="match status" value="1"/>
</dbReference>
<accession>A0A3M8DAA8</accession>
<keyword evidence="3" id="KW-1185">Reference proteome</keyword>
<dbReference type="OrthoDB" id="9790652at2"/>
<reference evidence="2 3" key="1">
    <citation type="submission" date="2018-10" db="EMBL/GenBank/DDBJ databases">
        <title>Phylogenomics of Brevibacillus.</title>
        <authorList>
            <person name="Dunlap C."/>
        </authorList>
    </citation>
    <scope>NUCLEOTIDE SEQUENCE [LARGE SCALE GENOMIC DNA]</scope>
    <source>
        <strain evidence="2 3">JCM 15716</strain>
    </source>
</reference>
<dbReference type="InterPro" id="IPR000182">
    <property type="entry name" value="GNAT_dom"/>
</dbReference>
<dbReference type="Gene3D" id="3.40.630.30">
    <property type="match status" value="1"/>
</dbReference>
<dbReference type="EMBL" id="RHHQ01000015">
    <property type="protein sequence ID" value="RNB85002.1"/>
    <property type="molecule type" value="Genomic_DNA"/>
</dbReference>
<evidence type="ECO:0000313" key="2">
    <source>
        <dbReference type="EMBL" id="RNB85002.1"/>
    </source>
</evidence>
<dbReference type="GO" id="GO:0008080">
    <property type="term" value="F:N-acetyltransferase activity"/>
    <property type="evidence" value="ECO:0007669"/>
    <property type="project" value="InterPro"/>
</dbReference>
<comment type="caution">
    <text evidence="2">The sequence shown here is derived from an EMBL/GenBank/DDBJ whole genome shotgun (WGS) entry which is preliminary data.</text>
</comment>
<evidence type="ECO:0000313" key="3">
    <source>
        <dbReference type="Proteomes" id="UP000271031"/>
    </source>
</evidence>
<protein>
    <submittedName>
        <fullName evidence="2">Putative beta-lysine N-acetyltransferase</fullName>
    </submittedName>
</protein>